<keyword evidence="2" id="KW-0808">Transferase</keyword>
<gene>
    <name evidence="5" type="ORF">GCM10010531_39020</name>
</gene>
<protein>
    <submittedName>
        <fullName evidence="5">Glycosyltransferase</fullName>
    </submittedName>
</protein>
<feature type="domain" description="Glycosyltransferase subfamily 4-like N-terminal" evidence="4">
    <location>
        <begin position="16"/>
        <end position="174"/>
    </location>
</feature>
<dbReference type="SUPFAM" id="SSF53756">
    <property type="entry name" value="UDP-Glycosyltransferase/glycogen phosphorylase"/>
    <property type="match status" value="1"/>
</dbReference>
<dbReference type="Pfam" id="PF00534">
    <property type="entry name" value="Glycos_transf_1"/>
    <property type="match status" value="1"/>
</dbReference>
<proteinExistence type="predicted"/>
<evidence type="ECO:0000313" key="5">
    <source>
        <dbReference type="EMBL" id="GAA3181029.1"/>
    </source>
</evidence>
<feature type="domain" description="Glycosyl transferase family 1" evidence="3">
    <location>
        <begin position="190"/>
        <end position="345"/>
    </location>
</feature>
<organism evidence="5 6">
    <name type="scientific">Blastococcus jejuensis</name>
    <dbReference type="NCBI Taxonomy" id="351224"/>
    <lineage>
        <taxon>Bacteria</taxon>
        <taxon>Bacillati</taxon>
        <taxon>Actinomycetota</taxon>
        <taxon>Actinomycetes</taxon>
        <taxon>Geodermatophilales</taxon>
        <taxon>Geodermatophilaceae</taxon>
        <taxon>Blastococcus</taxon>
    </lineage>
</organism>
<evidence type="ECO:0000259" key="3">
    <source>
        <dbReference type="Pfam" id="PF00534"/>
    </source>
</evidence>
<keyword evidence="6" id="KW-1185">Reference proteome</keyword>
<dbReference type="Gene3D" id="3.40.50.2000">
    <property type="entry name" value="Glycogen Phosphorylase B"/>
    <property type="match status" value="2"/>
</dbReference>
<evidence type="ECO:0000256" key="2">
    <source>
        <dbReference type="ARBA" id="ARBA00022679"/>
    </source>
</evidence>
<sequence length="369" mass="40408">MSRLRVLWLAKGLGRGGAEKLLVSCARTLDASRFEVEVAYLLPQKDALVGELAEAGIPAHCLGLRRGFDPSWAWRLRRLVRQRGYDVVHTHMPVPAVAARLLLWPDSPRLVHTEHNTWQRYRWPTYAANLATYARNDHVIAVSQAVADSIEMRRVPHLRAAPPVEVLVHGIDLDTPRDAGARARARGLLGLAPDAPVVGTVGNLTAKKDQVTMLRAVQSLRVAHPALRLVIIGTGPLQKALERETQELGLADVVLFTGMRDDVADLLPAFDIFGLTSRFEGLPIALLEALSAGLPAVVTAVGGTPEVITDEQEGLLVSPGSPQAFADAVHRLLTDDRLRRRLSLAALARSESFDIRRATRRIEEIYEAA</sequence>
<accession>A0ABP6PJP4</accession>
<dbReference type="InterPro" id="IPR028098">
    <property type="entry name" value="Glyco_trans_4-like_N"/>
</dbReference>
<name>A0ABP6PJP4_9ACTN</name>
<dbReference type="PANTHER" id="PTHR12526">
    <property type="entry name" value="GLYCOSYLTRANSFERASE"/>
    <property type="match status" value="1"/>
</dbReference>
<comment type="caution">
    <text evidence="5">The sequence shown here is derived from an EMBL/GenBank/DDBJ whole genome shotgun (WGS) entry which is preliminary data.</text>
</comment>
<dbReference type="EMBL" id="BAAAVV010000013">
    <property type="protein sequence ID" value="GAA3181029.1"/>
    <property type="molecule type" value="Genomic_DNA"/>
</dbReference>
<reference evidence="6" key="1">
    <citation type="journal article" date="2019" name="Int. J. Syst. Evol. Microbiol.">
        <title>The Global Catalogue of Microorganisms (GCM) 10K type strain sequencing project: providing services to taxonomists for standard genome sequencing and annotation.</title>
        <authorList>
            <consortium name="The Broad Institute Genomics Platform"/>
            <consortium name="The Broad Institute Genome Sequencing Center for Infectious Disease"/>
            <person name="Wu L."/>
            <person name="Ma J."/>
        </authorList>
    </citation>
    <scope>NUCLEOTIDE SEQUENCE [LARGE SCALE GENOMIC DNA]</scope>
    <source>
        <strain evidence="6">JCM 15614</strain>
    </source>
</reference>
<evidence type="ECO:0000256" key="1">
    <source>
        <dbReference type="ARBA" id="ARBA00022676"/>
    </source>
</evidence>
<evidence type="ECO:0000313" key="6">
    <source>
        <dbReference type="Proteomes" id="UP001499924"/>
    </source>
</evidence>
<dbReference type="InterPro" id="IPR001296">
    <property type="entry name" value="Glyco_trans_1"/>
</dbReference>
<evidence type="ECO:0000259" key="4">
    <source>
        <dbReference type="Pfam" id="PF13439"/>
    </source>
</evidence>
<dbReference type="RefSeq" id="WP_344690726.1">
    <property type="nucleotide sequence ID" value="NZ_BAAAVV010000013.1"/>
</dbReference>
<keyword evidence="1" id="KW-0328">Glycosyltransferase</keyword>
<dbReference type="Proteomes" id="UP001499924">
    <property type="component" value="Unassembled WGS sequence"/>
</dbReference>
<dbReference type="Pfam" id="PF13439">
    <property type="entry name" value="Glyco_transf_4"/>
    <property type="match status" value="1"/>
</dbReference>